<keyword evidence="12" id="KW-0234">DNA repair</keyword>
<evidence type="ECO:0000256" key="17">
    <source>
        <dbReference type="SAM" id="MobiDB-lite"/>
    </source>
</evidence>
<evidence type="ECO:0000256" key="14">
    <source>
        <dbReference type="PROSITE-ProRule" id="PRU00023"/>
    </source>
</evidence>
<dbReference type="GO" id="GO:0031297">
    <property type="term" value="P:replication fork processing"/>
    <property type="evidence" value="ECO:0007669"/>
    <property type="project" value="TreeGrafter"/>
</dbReference>
<keyword evidence="5" id="KW-0158">Chromosome</keyword>
<dbReference type="Pfam" id="PF00023">
    <property type="entry name" value="Ank"/>
    <property type="match status" value="1"/>
</dbReference>
<feature type="repeat" description="ANK" evidence="14">
    <location>
        <begin position="561"/>
        <end position="593"/>
    </location>
</feature>
<dbReference type="InterPro" id="IPR032675">
    <property type="entry name" value="LRR_dom_sf"/>
</dbReference>
<keyword evidence="6" id="KW-0433">Leucine-rich repeat</keyword>
<evidence type="ECO:0000256" key="6">
    <source>
        <dbReference type="ARBA" id="ARBA00022614"/>
    </source>
</evidence>
<dbReference type="PANTHER" id="PTHR46358">
    <property type="entry name" value="TONSOKU-LIKE PROTEIN"/>
    <property type="match status" value="1"/>
</dbReference>
<dbReference type="PROSITE" id="PS50297">
    <property type="entry name" value="ANK_REP_REGION"/>
    <property type="match status" value="3"/>
</dbReference>
<evidence type="ECO:0000256" key="1">
    <source>
        <dbReference type="ARBA" id="ARBA00004123"/>
    </source>
</evidence>
<evidence type="ECO:0000256" key="13">
    <source>
        <dbReference type="ARBA" id="ARBA00023242"/>
    </source>
</evidence>
<dbReference type="EMBL" id="JAPTSV010000001">
    <property type="protein sequence ID" value="KAJ1532000.1"/>
    <property type="molecule type" value="Genomic_DNA"/>
</dbReference>
<dbReference type="SUPFAM" id="SSF48452">
    <property type="entry name" value="TPR-like"/>
    <property type="match status" value="2"/>
</dbReference>
<keyword evidence="8" id="KW-0227">DNA damage</keyword>
<evidence type="ECO:0000256" key="5">
    <source>
        <dbReference type="ARBA" id="ARBA00022454"/>
    </source>
</evidence>
<dbReference type="SMART" id="SM00368">
    <property type="entry name" value="LRR_RI"/>
    <property type="match status" value="4"/>
</dbReference>
<dbReference type="InterPro" id="IPR052311">
    <property type="entry name" value="MMS22L-TONSL_complex_comp"/>
</dbReference>
<evidence type="ECO:0000256" key="10">
    <source>
        <dbReference type="ARBA" id="ARBA00022853"/>
    </source>
</evidence>
<evidence type="ECO:0000256" key="7">
    <source>
        <dbReference type="ARBA" id="ARBA00022737"/>
    </source>
</evidence>
<proteinExistence type="inferred from homology"/>
<dbReference type="Pfam" id="PF12796">
    <property type="entry name" value="Ank_2"/>
    <property type="match status" value="1"/>
</dbReference>
<comment type="subcellular location">
    <subcellularLocation>
        <location evidence="2">Chromosome</location>
    </subcellularLocation>
    <subcellularLocation>
        <location evidence="1">Nucleus</location>
    </subcellularLocation>
</comment>
<dbReference type="Gene3D" id="1.25.40.20">
    <property type="entry name" value="Ankyrin repeat-containing domain"/>
    <property type="match status" value="1"/>
</dbReference>
<dbReference type="Pfam" id="PF13516">
    <property type="entry name" value="LRR_6"/>
    <property type="match status" value="2"/>
</dbReference>
<dbReference type="PANTHER" id="PTHR46358:SF1">
    <property type="entry name" value="TONSOKU-LIKE PROTEIN"/>
    <property type="match status" value="1"/>
</dbReference>
<dbReference type="InterPro" id="IPR036770">
    <property type="entry name" value="Ankyrin_rpt-contain_sf"/>
</dbReference>
<evidence type="ECO:0000256" key="9">
    <source>
        <dbReference type="ARBA" id="ARBA00022803"/>
    </source>
</evidence>
<keyword evidence="19" id="KW-1185">Reference proteome</keyword>
<keyword evidence="11 14" id="KW-0040">ANK repeat</keyword>
<evidence type="ECO:0000256" key="12">
    <source>
        <dbReference type="ARBA" id="ARBA00023204"/>
    </source>
</evidence>
<evidence type="ECO:0000256" key="2">
    <source>
        <dbReference type="ARBA" id="ARBA00004286"/>
    </source>
</evidence>
<evidence type="ECO:0000256" key="15">
    <source>
        <dbReference type="PROSITE-ProRule" id="PRU00339"/>
    </source>
</evidence>
<dbReference type="GO" id="GO:0006325">
    <property type="term" value="P:chromatin organization"/>
    <property type="evidence" value="ECO:0007669"/>
    <property type="project" value="UniProtKB-KW"/>
</dbReference>
<evidence type="ECO:0000256" key="11">
    <source>
        <dbReference type="ARBA" id="ARBA00023043"/>
    </source>
</evidence>
<name>A0AAV7XZ26_9NEOP</name>
<dbReference type="SMART" id="SM00248">
    <property type="entry name" value="ANK"/>
    <property type="match status" value="3"/>
</dbReference>
<dbReference type="SMART" id="SM00028">
    <property type="entry name" value="TPR"/>
    <property type="match status" value="6"/>
</dbReference>
<reference evidence="18" key="1">
    <citation type="submission" date="2022-12" db="EMBL/GenBank/DDBJ databases">
        <title>Chromosome-level genome assembly of the bean flower thrips Megalurothrips usitatus.</title>
        <authorList>
            <person name="Ma L."/>
            <person name="Liu Q."/>
            <person name="Li H."/>
            <person name="Cai W."/>
        </authorList>
    </citation>
    <scope>NUCLEOTIDE SEQUENCE</scope>
    <source>
        <strain evidence="18">Cailab_2022a</strain>
    </source>
</reference>
<gene>
    <name evidence="18" type="ORF">ONE63_000634</name>
</gene>
<dbReference type="InterPro" id="IPR002110">
    <property type="entry name" value="Ankyrin_rpt"/>
</dbReference>
<dbReference type="Gene3D" id="1.25.40.10">
    <property type="entry name" value="Tetratricopeptide repeat domain"/>
    <property type="match status" value="2"/>
</dbReference>
<feature type="repeat" description="TPR" evidence="15">
    <location>
        <begin position="162"/>
        <end position="195"/>
    </location>
</feature>
<evidence type="ECO:0000313" key="19">
    <source>
        <dbReference type="Proteomes" id="UP001075354"/>
    </source>
</evidence>
<comment type="caution">
    <text evidence="18">The sequence shown here is derived from an EMBL/GenBank/DDBJ whole genome shotgun (WGS) entry which is preliminary data.</text>
</comment>
<feature type="compositionally biased region" description="Low complexity" evidence="17">
    <location>
        <begin position="858"/>
        <end position="869"/>
    </location>
</feature>
<evidence type="ECO:0000256" key="4">
    <source>
        <dbReference type="ARBA" id="ARBA00017829"/>
    </source>
</evidence>
<feature type="coiled-coil region" evidence="16">
    <location>
        <begin position="291"/>
        <end position="318"/>
    </location>
</feature>
<dbReference type="PROSITE" id="PS50005">
    <property type="entry name" value="TPR"/>
    <property type="match status" value="1"/>
</dbReference>
<evidence type="ECO:0000256" key="3">
    <source>
        <dbReference type="ARBA" id="ARBA00010999"/>
    </source>
</evidence>
<feature type="repeat" description="ANK" evidence="14">
    <location>
        <begin position="528"/>
        <end position="560"/>
    </location>
</feature>
<feature type="compositionally biased region" description="Low complexity" evidence="17">
    <location>
        <begin position="828"/>
        <end position="850"/>
    </location>
</feature>
<dbReference type="Proteomes" id="UP001075354">
    <property type="component" value="Chromosome 1"/>
</dbReference>
<dbReference type="Gene3D" id="3.80.10.10">
    <property type="entry name" value="Ribonuclease Inhibitor"/>
    <property type="match status" value="2"/>
</dbReference>
<dbReference type="InterPro" id="IPR011990">
    <property type="entry name" value="TPR-like_helical_dom_sf"/>
</dbReference>
<dbReference type="GO" id="GO:0000724">
    <property type="term" value="P:double-strand break repair via homologous recombination"/>
    <property type="evidence" value="ECO:0007669"/>
    <property type="project" value="TreeGrafter"/>
</dbReference>
<dbReference type="PRINTS" id="PR01415">
    <property type="entry name" value="ANKYRIN"/>
</dbReference>
<organism evidence="18 19">
    <name type="scientific">Megalurothrips usitatus</name>
    <name type="common">bean blossom thrips</name>
    <dbReference type="NCBI Taxonomy" id="439358"/>
    <lineage>
        <taxon>Eukaryota</taxon>
        <taxon>Metazoa</taxon>
        <taxon>Ecdysozoa</taxon>
        <taxon>Arthropoda</taxon>
        <taxon>Hexapoda</taxon>
        <taxon>Insecta</taxon>
        <taxon>Pterygota</taxon>
        <taxon>Neoptera</taxon>
        <taxon>Paraneoptera</taxon>
        <taxon>Thysanoptera</taxon>
        <taxon>Terebrantia</taxon>
        <taxon>Thripoidea</taxon>
        <taxon>Thripidae</taxon>
        <taxon>Megalurothrips</taxon>
    </lineage>
</organism>
<sequence>MSELKRLERILDRANTAKQRHKASEDLAEFFLSRGEYHTALDYYKVELEAAVELQDDHKIAKAHRMIGEVLVELSEFDEALKHTMKYHDYACGDDGRLIELQRAYTTLGRTYLIKAEGMKDRSSTQCHKVYNHARDSLWKSLELCQKLKNQIPITELNDMTARSLLNLGLTYEGLGKIDQAIEQFDVAIRLCRKGNIDSMLRPCCLSLASLYVRRGMFQKAFELYKEAHGTIKLLPEKERIRSAVDILFAESDGHMWKGDVHIARKVLQKAYKMQRASSTRDDVVERLKHVAAMDFALKKLEDQMLSAEEKSKQYENLGDGFAGVGIYKSAYENYKKMLEHAKMANINLRPCYISLANTCKDLKDFDKAITYFRKEMSLCDTSEERFDTLLNIQECQVSGGKPPSEQLHTLSEMYEIAEELNSPKFKKIVLTRREKILLASGQHELAGKIKEELEDLGVASESEEEEDEEIEEHTPNIGNYIDLDALSDSEDDEEVNFEETTFSASNVSKPKRNPNLTKAAFRWRNEKGETKLHVACSKGNISAVRTLLEQGHDINAIDYVGWTPLHEACNHGHIEVVEKLLEHGADINTKGGRGTRGITPLYDAAQAGNFEVIEYLLDRNASVAVLTDDGQSALDALVEYYGRSNYLSEEEQRQYDCVKDRLEACLQKSGVPVRKDLRKPTSDPGEDSSVNSKRPSPSAGRLRRIIDCDDVDSVGKKRTMREISPVSSPNAPSFMASDDEKDDDEDNCGDEGKEGVSEYIKAMQNLRKSTDIPSSTEQPASRKPLQPLVNENEIVDSWLENDMGKQPAKKRRKSDHPKQNISSSYRPLSLKTKSTSRLSLNSLSSRPSSTEPLDTARLSLGSRSSRNSETMETSGFSDEGEELVNEENTIFNDSWSLNSVEPPTLDSWPDVRHTNARQTSLLTCGVTRIQTPTPSQMPSQLSAHSRVNVRVENHLFAIYVEDPSLSIGWLAEKAARRFKELDGYQPSLSICSQDGALYSYEDPVKMVLGGDVVGHVKSWNDSSIIERYEEACKSLSSEIDNNVFPLLEASQATHCLDIINTMFTSYTLRPIFRTIAMERNLSRISLSGNCLDDKGVLDMCENLGRLCNLKELDFSGNNISAHAVSALASAATAGHLKNLISLNLGHNNLGDASLPYLVELTASVQLQNLCLCDCMFSKSIWNKTDHFLTFNKLHTLDLSSNQLHRSGLAGFLGFHDHNKERRLNPEKLKHLYLSGVGGDGLCQEVVLFLEQGNSICLREIHLSYPNMQDGELSLLLRILRSAPDLHTVCLPAAQNIRAETVLQLLMHQPALKRLEVHNSKDIWKGIEESDVELAMRHAAHSLETLTLREVPIRAQEAWCDASPNATVKRGAFNLSVFSKQ</sequence>
<keyword evidence="7" id="KW-0677">Repeat</keyword>
<keyword evidence="10" id="KW-0156">Chromatin regulator</keyword>
<keyword evidence="9 15" id="KW-0802">TPR repeat</keyword>
<protein>
    <recommendedName>
        <fullName evidence="4">Tonsoku-like protein</fullName>
    </recommendedName>
</protein>
<feature type="repeat" description="ANK" evidence="14">
    <location>
        <begin position="597"/>
        <end position="629"/>
    </location>
</feature>
<feature type="region of interest" description="Disordered" evidence="17">
    <location>
        <begin position="769"/>
        <end position="883"/>
    </location>
</feature>
<feature type="compositionally biased region" description="Acidic residues" evidence="17">
    <location>
        <begin position="738"/>
        <end position="750"/>
    </location>
</feature>
<dbReference type="GO" id="GO:0043596">
    <property type="term" value="C:nuclear replication fork"/>
    <property type="evidence" value="ECO:0007669"/>
    <property type="project" value="TreeGrafter"/>
</dbReference>
<feature type="region of interest" description="Disordered" evidence="17">
    <location>
        <begin position="674"/>
        <end position="754"/>
    </location>
</feature>
<keyword evidence="13" id="KW-0539">Nucleus</keyword>
<dbReference type="InterPro" id="IPR019734">
    <property type="entry name" value="TPR_rpt"/>
</dbReference>
<dbReference type="InterPro" id="IPR001611">
    <property type="entry name" value="Leu-rich_rpt"/>
</dbReference>
<dbReference type="Pfam" id="PF13181">
    <property type="entry name" value="TPR_8"/>
    <property type="match status" value="2"/>
</dbReference>
<evidence type="ECO:0000313" key="18">
    <source>
        <dbReference type="EMBL" id="KAJ1532000.1"/>
    </source>
</evidence>
<evidence type="ECO:0000256" key="8">
    <source>
        <dbReference type="ARBA" id="ARBA00022763"/>
    </source>
</evidence>
<dbReference type="SUPFAM" id="SSF48403">
    <property type="entry name" value="Ankyrin repeat"/>
    <property type="match status" value="1"/>
</dbReference>
<comment type="similarity">
    <text evidence="3">Belongs to the Tonsoku family.</text>
</comment>
<dbReference type="PROSITE" id="PS50088">
    <property type="entry name" value="ANK_REPEAT"/>
    <property type="match status" value="3"/>
</dbReference>
<accession>A0AAV7XZ26</accession>
<dbReference type="SUPFAM" id="SSF52047">
    <property type="entry name" value="RNI-like"/>
    <property type="match status" value="1"/>
</dbReference>
<keyword evidence="16" id="KW-0175">Coiled coil</keyword>
<evidence type="ECO:0000256" key="16">
    <source>
        <dbReference type="SAM" id="Coils"/>
    </source>
</evidence>